<reference evidence="2" key="1">
    <citation type="submission" date="2020-03" db="EMBL/GenBank/DDBJ databases">
        <authorList>
            <person name="Weist P."/>
        </authorList>
    </citation>
    <scope>NUCLEOTIDE SEQUENCE</scope>
</reference>
<dbReference type="AlphaFoldDB" id="A0A9N7YQP6"/>
<organism evidence="2 3">
    <name type="scientific">Pleuronectes platessa</name>
    <name type="common">European plaice</name>
    <dbReference type="NCBI Taxonomy" id="8262"/>
    <lineage>
        <taxon>Eukaryota</taxon>
        <taxon>Metazoa</taxon>
        <taxon>Chordata</taxon>
        <taxon>Craniata</taxon>
        <taxon>Vertebrata</taxon>
        <taxon>Euteleostomi</taxon>
        <taxon>Actinopterygii</taxon>
        <taxon>Neopterygii</taxon>
        <taxon>Teleostei</taxon>
        <taxon>Neoteleostei</taxon>
        <taxon>Acanthomorphata</taxon>
        <taxon>Carangaria</taxon>
        <taxon>Pleuronectiformes</taxon>
        <taxon>Pleuronectoidei</taxon>
        <taxon>Pleuronectidae</taxon>
        <taxon>Pleuronectes</taxon>
    </lineage>
</organism>
<feature type="region of interest" description="Disordered" evidence="1">
    <location>
        <begin position="59"/>
        <end position="106"/>
    </location>
</feature>
<gene>
    <name evidence="2" type="ORF">PLEPLA_LOCUS24077</name>
</gene>
<evidence type="ECO:0000256" key="1">
    <source>
        <dbReference type="SAM" id="MobiDB-lite"/>
    </source>
</evidence>
<sequence length="106" mass="11948">MLLEMFTLTHPNRCTHLGAGRPVKKLLCGCPDVILWEQWTVEGVPNNTVAAVIPTATPRNRSARCGGTRRVRGAEPEPRRETCTRTEQLQGRTRPERRQGNMPVIF</sequence>
<dbReference type="Proteomes" id="UP001153269">
    <property type="component" value="Unassembled WGS sequence"/>
</dbReference>
<evidence type="ECO:0000313" key="3">
    <source>
        <dbReference type="Proteomes" id="UP001153269"/>
    </source>
</evidence>
<keyword evidence="3" id="KW-1185">Reference proteome</keyword>
<comment type="caution">
    <text evidence="2">The sequence shown here is derived from an EMBL/GenBank/DDBJ whole genome shotgun (WGS) entry which is preliminary data.</text>
</comment>
<proteinExistence type="predicted"/>
<feature type="compositionally biased region" description="Basic and acidic residues" evidence="1">
    <location>
        <begin position="72"/>
        <end position="84"/>
    </location>
</feature>
<accession>A0A9N7YQP6</accession>
<name>A0A9N7YQP6_PLEPL</name>
<dbReference type="EMBL" id="CADEAL010001849">
    <property type="protein sequence ID" value="CAB1436062.1"/>
    <property type="molecule type" value="Genomic_DNA"/>
</dbReference>
<protein>
    <submittedName>
        <fullName evidence="2">Uncharacterized protein</fullName>
    </submittedName>
</protein>
<evidence type="ECO:0000313" key="2">
    <source>
        <dbReference type="EMBL" id="CAB1436062.1"/>
    </source>
</evidence>